<evidence type="ECO:0000313" key="2">
    <source>
        <dbReference type="EMBL" id="KAF8570462.1"/>
    </source>
</evidence>
<comment type="caution">
    <text evidence="2">The sequence shown here is derived from an EMBL/GenBank/DDBJ whole genome shotgun (WGS) entry which is preliminary data.</text>
</comment>
<evidence type="ECO:0000313" key="3">
    <source>
        <dbReference type="Proteomes" id="UP000699462"/>
    </source>
</evidence>
<protein>
    <submittedName>
        <fullName evidence="2">Uncharacterized protein</fullName>
    </submittedName>
</protein>
<feature type="region of interest" description="Disordered" evidence="1">
    <location>
        <begin position="32"/>
        <end position="58"/>
    </location>
</feature>
<accession>A0A8T0DTF6</accession>
<dbReference type="EMBL" id="JTDF01001121">
    <property type="protein sequence ID" value="KAF8570462.1"/>
    <property type="molecule type" value="Genomic_DNA"/>
</dbReference>
<evidence type="ECO:0000256" key="1">
    <source>
        <dbReference type="SAM" id="MobiDB-lite"/>
    </source>
</evidence>
<organism evidence="2 3">
    <name type="scientific">Paragonimus westermani</name>
    <dbReference type="NCBI Taxonomy" id="34504"/>
    <lineage>
        <taxon>Eukaryota</taxon>
        <taxon>Metazoa</taxon>
        <taxon>Spiralia</taxon>
        <taxon>Lophotrochozoa</taxon>
        <taxon>Platyhelminthes</taxon>
        <taxon>Trematoda</taxon>
        <taxon>Digenea</taxon>
        <taxon>Plagiorchiida</taxon>
        <taxon>Troglotremata</taxon>
        <taxon>Troglotrematidae</taxon>
        <taxon>Paragonimus</taxon>
    </lineage>
</organism>
<sequence length="637" mass="73217">MEVGDVSSSANCGDQLNQLVEEVERELNLVKQVADAERSTESESASTTPTNSVEPNSTAVLNTQLRTIEDSASHHMKTVYRNGKHSDDLQGYTMEERRLTWDRSEISQLDSLLQTSHNKPGINLTDRPAAVAITDHLKKSMLLDRKKCEQILHDVRKDLRHLSGNGRPHFEPSNLESDIQTTLSQNIQCVDGYLKVISSLDSRINEFMTHSSLEEWDEYTTAQVRRQLDELWCLFHDRLAVFSGMEQLEVPATDDKISTIILRDPSGNIRSFLQELISKIGNVKKQLFSQLNFLNGWKYSDVRSLLPVFTSELALLRSLISLHALLTNLHEVVSSTTTPQYNFLQTVDQSSCSFSTPVSGIQLEENHNENGTTNEEEDTIRETMMQLNELIAQTCKEFQPVQDAEPHNTHLRIPPTQCTQSSSTALHILVCSMDDRLVNAYRSALTETAMNVRRIPCVLKELCNQLHGIRMQMERATEVHIEPPKAKSSFTKLEMPYECEVTSQDLVKDLLDSYQNYLSLIRKHYEVPFRSFDELVPRLESHKVLFTGLAWYSTKVECVSSLLLCNVAERSNHLRHNPIWMTDHRLRHRMRHLCQLGKTLKRQLITWFGDVFSLRNRWNRLEQQIEEINGLYCFLYI</sequence>
<feature type="compositionally biased region" description="Polar residues" evidence="1">
    <location>
        <begin position="49"/>
        <end position="58"/>
    </location>
</feature>
<gene>
    <name evidence="2" type="ORF">P879_00243</name>
</gene>
<dbReference type="Proteomes" id="UP000699462">
    <property type="component" value="Unassembled WGS sequence"/>
</dbReference>
<keyword evidence="3" id="KW-1185">Reference proteome</keyword>
<dbReference type="AlphaFoldDB" id="A0A8T0DTF6"/>
<dbReference type="OrthoDB" id="10362918at2759"/>
<name>A0A8T0DTF6_9TREM</name>
<proteinExistence type="predicted"/>
<reference evidence="2 3" key="1">
    <citation type="submission" date="2019-07" db="EMBL/GenBank/DDBJ databases">
        <title>Annotation for the trematode Paragonimus westermani.</title>
        <authorList>
            <person name="Choi Y.-J."/>
        </authorList>
    </citation>
    <scope>NUCLEOTIDE SEQUENCE [LARGE SCALE GENOMIC DNA]</scope>
    <source>
        <strain evidence="2">180907_Pwestermani</strain>
    </source>
</reference>